<organism evidence="2 3">
    <name type="scientific">Gracilibacillus salinarum</name>
    <dbReference type="NCBI Taxonomy" id="2932255"/>
    <lineage>
        <taxon>Bacteria</taxon>
        <taxon>Bacillati</taxon>
        <taxon>Bacillota</taxon>
        <taxon>Bacilli</taxon>
        <taxon>Bacillales</taxon>
        <taxon>Bacillaceae</taxon>
        <taxon>Gracilibacillus</taxon>
    </lineage>
</organism>
<dbReference type="RefSeq" id="WP_244745764.1">
    <property type="nucleotide sequence ID" value="NZ_CP095071.1"/>
</dbReference>
<dbReference type="Gene3D" id="1.10.10.2910">
    <property type="match status" value="1"/>
</dbReference>
<feature type="domain" description="IrrE N-terminal-like" evidence="1">
    <location>
        <begin position="23"/>
        <end position="109"/>
    </location>
</feature>
<accession>A0ABY4GN83</accession>
<dbReference type="PANTHER" id="PTHR43236">
    <property type="entry name" value="ANTITOXIN HIGA1"/>
    <property type="match status" value="1"/>
</dbReference>
<keyword evidence="3" id="KW-1185">Reference proteome</keyword>
<dbReference type="Pfam" id="PF06114">
    <property type="entry name" value="Peptidase_M78"/>
    <property type="match status" value="1"/>
</dbReference>
<dbReference type="InterPro" id="IPR010359">
    <property type="entry name" value="IrrE_HExxH"/>
</dbReference>
<gene>
    <name evidence="2" type="ORF">MUN87_01755</name>
</gene>
<evidence type="ECO:0000259" key="1">
    <source>
        <dbReference type="Pfam" id="PF06114"/>
    </source>
</evidence>
<sequence length="138" mass="15980">MFIKERVDQLVKKHNTNNPFKIAEELGIQIVYEQLGSILGYYSKTHRCKVIHINESSPREQQIFTCCHELGHALQHPEHNTAFLKANTFYSTDKIEQEANEFAIELLFNQGGDQIVTLREATETYGISEQLVYKNFCD</sequence>
<evidence type="ECO:0000313" key="3">
    <source>
        <dbReference type="Proteomes" id="UP000831537"/>
    </source>
</evidence>
<dbReference type="InterPro" id="IPR052345">
    <property type="entry name" value="Rad_response_metalloprotease"/>
</dbReference>
<protein>
    <submittedName>
        <fullName evidence="2">ImmA/IrrE family metallo-endopeptidase</fullName>
    </submittedName>
</protein>
<name>A0ABY4GN83_9BACI</name>
<evidence type="ECO:0000313" key="2">
    <source>
        <dbReference type="EMBL" id="UOQ85656.1"/>
    </source>
</evidence>
<reference evidence="2 3" key="1">
    <citation type="submission" date="2022-04" db="EMBL/GenBank/DDBJ databases">
        <title>Gracilibacillus sp. isolated from saltern.</title>
        <authorList>
            <person name="Won M."/>
            <person name="Lee C.-M."/>
            <person name="Woen H.-Y."/>
            <person name="Kwon S.-W."/>
        </authorList>
    </citation>
    <scope>NUCLEOTIDE SEQUENCE [LARGE SCALE GENOMIC DNA]</scope>
    <source>
        <strain evidence="2 3">SSPM10-3</strain>
    </source>
</reference>
<dbReference type="EMBL" id="CP095071">
    <property type="protein sequence ID" value="UOQ85656.1"/>
    <property type="molecule type" value="Genomic_DNA"/>
</dbReference>
<dbReference type="Proteomes" id="UP000831537">
    <property type="component" value="Chromosome"/>
</dbReference>
<proteinExistence type="predicted"/>
<dbReference type="PANTHER" id="PTHR43236:SF1">
    <property type="entry name" value="BLL7220 PROTEIN"/>
    <property type="match status" value="1"/>
</dbReference>